<comment type="caution">
    <text evidence="9">The sequence shown here is derived from an EMBL/GenBank/DDBJ whole genome shotgun (WGS) entry which is preliminary data.</text>
</comment>
<evidence type="ECO:0000313" key="9">
    <source>
        <dbReference type="EMBL" id="PIR43807.1"/>
    </source>
</evidence>
<proteinExistence type="predicted"/>
<feature type="transmembrane region" description="Helical" evidence="8">
    <location>
        <begin position="320"/>
        <end position="342"/>
    </location>
</feature>
<feature type="transmembrane region" description="Helical" evidence="8">
    <location>
        <begin position="287"/>
        <end position="308"/>
    </location>
</feature>
<evidence type="ECO:0000256" key="3">
    <source>
        <dbReference type="ARBA" id="ARBA00022676"/>
    </source>
</evidence>
<feature type="transmembrane region" description="Helical" evidence="8">
    <location>
        <begin position="182"/>
        <end position="200"/>
    </location>
</feature>
<dbReference type="Proteomes" id="UP000230214">
    <property type="component" value="Unassembled WGS sequence"/>
</dbReference>
<organism evidence="9 10">
    <name type="scientific">candidate division WWE3 bacterium CG10_big_fil_rev_8_21_14_0_10_32_10</name>
    <dbReference type="NCBI Taxonomy" id="1975090"/>
    <lineage>
        <taxon>Bacteria</taxon>
        <taxon>Katanobacteria</taxon>
    </lineage>
</organism>
<dbReference type="AlphaFoldDB" id="A0A2H0RBE9"/>
<gene>
    <name evidence="9" type="ORF">COV24_01025</name>
</gene>
<feature type="transmembrane region" description="Helical" evidence="8">
    <location>
        <begin position="114"/>
        <end position="133"/>
    </location>
</feature>
<feature type="transmembrane region" description="Helical" evidence="8">
    <location>
        <begin position="55"/>
        <end position="78"/>
    </location>
</feature>
<feature type="transmembrane region" description="Helical" evidence="8">
    <location>
        <begin position="212"/>
        <end position="233"/>
    </location>
</feature>
<comment type="subcellular location">
    <subcellularLocation>
        <location evidence="1">Cell membrane</location>
        <topology evidence="1">Multi-pass membrane protein</topology>
    </subcellularLocation>
</comment>
<dbReference type="InterPro" id="IPR050297">
    <property type="entry name" value="LipidA_mod_glycosyltrf_83"/>
</dbReference>
<feature type="transmembrane region" description="Helical" evidence="8">
    <location>
        <begin position="6"/>
        <end position="25"/>
    </location>
</feature>
<dbReference type="GO" id="GO:0016763">
    <property type="term" value="F:pentosyltransferase activity"/>
    <property type="evidence" value="ECO:0007669"/>
    <property type="project" value="TreeGrafter"/>
</dbReference>
<evidence type="ECO:0000256" key="1">
    <source>
        <dbReference type="ARBA" id="ARBA00004651"/>
    </source>
</evidence>
<dbReference type="PANTHER" id="PTHR33908">
    <property type="entry name" value="MANNOSYLTRANSFERASE YKCB-RELATED"/>
    <property type="match status" value="1"/>
</dbReference>
<evidence type="ECO:0008006" key="11">
    <source>
        <dbReference type="Google" id="ProtNLM"/>
    </source>
</evidence>
<keyword evidence="4" id="KW-0808">Transferase</keyword>
<keyword evidence="7 8" id="KW-0472">Membrane</keyword>
<keyword evidence="6 8" id="KW-1133">Transmembrane helix</keyword>
<dbReference type="EMBL" id="PCXU01000011">
    <property type="protein sequence ID" value="PIR43807.1"/>
    <property type="molecule type" value="Genomic_DNA"/>
</dbReference>
<dbReference type="GO" id="GO:0005886">
    <property type="term" value="C:plasma membrane"/>
    <property type="evidence" value="ECO:0007669"/>
    <property type="project" value="UniProtKB-SubCell"/>
</dbReference>
<evidence type="ECO:0000256" key="7">
    <source>
        <dbReference type="ARBA" id="ARBA00023136"/>
    </source>
</evidence>
<feature type="transmembrane region" description="Helical" evidence="8">
    <location>
        <begin position="367"/>
        <end position="386"/>
    </location>
</feature>
<keyword evidence="3" id="KW-0328">Glycosyltransferase</keyword>
<keyword evidence="5 8" id="KW-0812">Transmembrane</keyword>
<evidence type="ECO:0000256" key="2">
    <source>
        <dbReference type="ARBA" id="ARBA00022475"/>
    </source>
</evidence>
<dbReference type="GO" id="GO:0009103">
    <property type="term" value="P:lipopolysaccharide biosynthetic process"/>
    <property type="evidence" value="ECO:0007669"/>
    <property type="project" value="UniProtKB-ARBA"/>
</dbReference>
<evidence type="ECO:0000256" key="4">
    <source>
        <dbReference type="ARBA" id="ARBA00022679"/>
    </source>
</evidence>
<dbReference type="PANTHER" id="PTHR33908:SF11">
    <property type="entry name" value="MEMBRANE PROTEIN"/>
    <property type="match status" value="1"/>
</dbReference>
<evidence type="ECO:0000256" key="8">
    <source>
        <dbReference type="SAM" id="Phobius"/>
    </source>
</evidence>
<feature type="transmembrane region" description="Helical" evidence="8">
    <location>
        <begin position="84"/>
        <end position="102"/>
    </location>
</feature>
<keyword evidence="2" id="KW-1003">Cell membrane</keyword>
<evidence type="ECO:0000256" key="6">
    <source>
        <dbReference type="ARBA" id="ARBA00022989"/>
    </source>
</evidence>
<accession>A0A2H0RBE9</accession>
<evidence type="ECO:0000313" key="10">
    <source>
        <dbReference type="Proteomes" id="UP000230214"/>
    </source>
</evidence>
<reference evidence="9 10" key="1">
    <citation type="submission" date="2017-09" db="EMBL/GenBank/DDBJ databases">
        <title>Depth-based differentiation of microbial function through sediment-hosted aquifers and enrichment of novel symbionts in the deep terrestrial subsurface.</title>
        <authorList>
            <person name="Probst A.J."/>
            <person name="Ladd B."/>
            <person name="Jarett J.K."/>
            <person name="Geller-Mcgrath D.E."/>
            <person name="Sieber C.M."/>
            <person name="Emerson J.B."/>
            <person name="Anantharaman K."/>
            <person name="Thomas B.C."/>
            <person name="Malmstrom R."/>
            <person name="Stieglmeier M."/>
            <person name="Klingl A."/>
            <person name="Woyke T."/>
            <person name="Ryan C.M."/>
            <person name="Banfield J.F."/>
        </authorList>
    </citation>
    <scope>NUCLEOTIDE SEQUENCE [LARGE SCALE GENOMIC DNA]</scope>
    <source>
        <strain evidence="9">CG10_big_fil_rev_8_21_14_0_10_32_10</strain>
    </source>
</reference>
<evidence type="ECO:0000256" key="5">
    <source>
        <dbReference type="ARBA" id="ARBA00022692"/>
    </source>
</evidence>
<sequence length="548" mass="63350">MNDKNLIKLIFFASSLVSVVGFIYFSSNELHLAYGDALSRLNIARKMLDNLTPGFGQLGNIWLPLPHVLMLTFIWNNYMWHTGLAGYLMNGVAFVFTIYFLYRIGVLAFKSKLVGLLMAFVALTNINFLYMQTTSMTEVLYVCLVTGSTYFLILWSKTNRIYHLVFAALFVSASTLTRYEGYFVFALSVLIVAVISYIKTKNIKESIEGNTVVFATLAVTGIILWMLYSWAIFKDPFYWKNIYSGEKSIISTDSALEKVVTDQGTVVSQKHDLGKALFSYWNASAQMNGIIITIIASVSAICFIFFLIRNYRRLKRNPQWLILIIPAGTMLFVVFTLFMGNIPLDLPDFTLKNLLSRNTSYEYEYNIRYGLALLPLIAIFFGWLAYKSKYIAGFLFFFLFLQLFTTFYTPFFTIYQLPMRLNRGNTGSGNSGERASSIWFKQHYDKGLIMISALQHDPEMFYLGLDYKNFIHEGTQYYWLESRDKPQKYATWIYMFKSTDTSKNDPDAVTKYLKDNKNLKKYFNKVYDDGTYEIYKIKDKPLVDISKK</sequence>
<protein>
    <recommendedName>
        <fullName evidence="11">Glycosyltransferase RgtA/B/C/D-like domain-containing protein</fullName>
    </recommendedName>
</protein>
<feature type="transmembrane region" description="Helical" evidence="8">
    <location>
        <begin position="139"/>
        <end position="156"/>
    </location>
</feature>
<name>A0A2H0RBE9_UNCKA</name>
<feature type="transmembrane region" description="Helical" evidence="8">
    <location>
        <begin position="393"/>
        <end position="415"/>
    </location>
</feature>